<evidence type="ECO:0000313" key="3">
    <source>
        <dbReference type="Proteomes" id="UP001597114"/>
    </source>
</evidence>
<evidence type="ECO:0000313" key="2">
    <source>
        <dbReference type="EMBL" id="MFD1517446.1"/>
    </source>
</evidence>
<dbReference type="EMBL" id="JBHUCO010000009">
    <property type="protein sequence ID" value="MFD1517446.1"/>
    <property type="molecule type" value="Genomic_DNA"/>
</dbReference>
<dbReference type="InterPro" id="IPR029032">
    <property type="entry name" value="AhpD-like"/>
</dbReference>
<dbReference type="Gene3D" id="1.20.1290.10">
    <property type="entry name" value="AhpD-like"/>
    <property type="match status" value="1"/>
</dbReference>
<keyword evidence="3" id="KW-1185">Reference proteome</keyword>
<dbReference type="NCBIfam" id="TIGR00778">
    <property type="entry name" value="ahpD_dom"/>
    <property type="match status" value="1"/>
</dbReference>
<dbReference type="PANTHER" id="PTHR35446:SF3">
    <property type="entry name" value="CMD DOMAIN-CONTAINING PROTEIN"/>
    <property type="match status" value="1"/>
</dbReference>
<sequence length="180" mass="19179">MPRLNIPTRDEAPETTHGVLDAIGKQLGFMPNGYRLMASSPAVLTGVTGLQRELSKTLDATTRHYISLAVSEVNACAYCVSAHSHVAGTFGKMPAAEIALAREGSSSDPKRAAAAQFAKRVTETRGKVTDADLASVRDAGYTDPQIIEIIALSVQFLLTNFINNVAETEIDFPESEATVA</sequence>
<name>A0ABW4EPF8_9PSEU</name>
<dbReference type="NCBIfam" id="TIGR01926">
    <property type="entry name" value="peroxid_rel"/>
    <property type="match status" value="1"/>
</dbReference>
<protein>
    <submittedName>
        <fullName evidence="2">Carboxymuconolactone decarboxylase family protein</fullName>
    </submittedName>
</protein>
<comment type="caution">
    <text evidence="2">The sequence shown here is derived from an EMBL/GenBank/DDBJ whole genome shotgun (WGS) entry which is preliminary data.</text>
</comment>
<feature type="domain" description="Carboxymuconolactone decarboxylase-like" evidence="1">
    <location>
        <begin position="54"/>
        <end position="101"/>
    </location>
</feature>
<reference evidence="3" key="1">
    <citation type="journal article" date="2019" name="Int. J. Syst. Evol. Microbiol.">
        <title>The Global Catalogue of Microorganisms (GCM) 10K type strain sequencing project: providing services to taxonomists for standard genome sequencing and annotation.</title>
        <authorList>
            <consortium name="The Broad Institute Genomics Platform"/>
            <consortium name="The Broad Institute Genome Sequencing Center for Infectious Disease"/>
            <person name="Wu L."/>
            <person name="Ma J."/>
        </authorList>
    </citation>
    <scope>NUCLEOTIDE SEQUENCE [LARGE SCALE GENOMIC DNA]</scope>
    <source>
        <strain evidence="3">CCM 7043</strain>
    </source>
</reference>
<dbReference type="InterPro" id="IPR004675">
    <property type="entry name" value="AhpD_core"/>
</dbReference>
<dbReference type="RefSeq" id="WP_344720942.1">
    <property type="nucleotide sequence ID" value="NZ_BAAAUS010000007.1"/>
</dbReference>
<dbReference type="PANTHER" id="PTHR35446">
    <property type="entry name" value="SI:CH211-175M2.5"/>
    <property type="match status" value="1"/>
</dbReference>
<dbReference type="InterPro" id="IPR010195">
    <property type="entry name" value="Uncharacterised_peroxidase-rel"/>
</dbReference>
<accession>A0ABW4EPF8</accession>
<evidence type="ECO:0000259" key="1">
    <source>
        <dbReference type="Pfam" id="PF02627"/>
    </source>
</evidence>
<dbReference type="Proteomes" id="UP001597114">
    <property type="component" value="Unassembled WGS sequence"/>
</dbReference>
<organism evidence="2 3">
    <name type="scientific">Pseudonocardia yunnanensis</name>
    <dbReference type="NCBI Taxonomy" id="58107"/>
    <lineage>
        <taxon>Bacteria</taxon>
        <taxon>Bacillati</taxon>
        <taxon>Actinomycetota</taxon>
        <taxon>Actinomycetes</taxon>
        <taxon>Pseudonocardiales</taxon>
        <taxon>Pseudonocardiaceae</taxon>
        <taxon>Pseudonocardia</taxon>
    </lineage>
</organism>
<proteinExistence type="predicted"/>
<dbReference type="SUPFAM" id="SSF69118">
    <property type="entry name" value="AhpD-like"/>
    <property type="match status" value="1"/>
</dbReference>
<gene>
    <name evidence="2" type="ORF">ACFSJD_08110</name>
</gene>
<dbReference type="InterPro" id="IPR003779">
    <property type="entry name" value="CMD-like"/>
</dbReference>
<dbReference type="Pfam" id="PF02627">
    <property type="entry name" value="CMD"/>
    <property type="match status" value="1"/>
</dbReference>